<gene>
    <name evidence="3" type="primary">PSMD8_14</name>
    <name evidence="3" type="ORF">FOZ63_028889</name>
</gene>
<keyword evidence="3" id="KW-0647">Proteasome</keyword>
<feature type="compositionally biased region" description="Basic and acidic residues" evidence="1">
    <location>
        <begin position="694"/>
        <end position="703"/>
    </location>
</feature>
<dbReference type="Proteomes" id="UP000553632">
    <property type="component" value="Unassembled WGS sequence"/>
</dbReference>
<feature type="compositionally biased region" description="Acidic residues" evidence="1">
    <location>
        <begin position="527"/>
        <end position="546"/>
    </location>
</feature>
<reference evidence="3 4" key="1">
    <citation type="submission" date="2020-04" db="EMBL/GenBank/DDBJ databases">
        <title>Perkinsus olseni comparative genomics.</title>
        <authorList>
            <person name="Bogema D.R."/>
        </authorList>
    </citation>
    <scope>NUCLEOTIDE SEQUENCE [LARGE SCALE GENOMIC DNA]</scope>
    <source>
        <strain evidence="3 4">ATCC PRA-207</strain>
    </source>
</reference>
<feature type="compositionally biased region" description="Acidic residues" evidence="1">
    <location>
        <begin position="617"/>
        <end position="627"/>
    </location>
</feature>
<evidence type="ECO:0000313" key="3">
    <source>
        <dbReference type="EMBL" id="KAF4723296.1"/>
    </source>
</evidence>
<dbReference type="EMBL" id="JABANO010023584">
    <property type="protein sequence ID" value="KAF4723296.1"/>
    <property type="molecule type" value="Genomic_DNA"/>
</dbReference>
<feature type="non-terminal residue" evidence="3">
    <location>
        <position position="992"/>
    </location>
</feature>
<sequence>MLVVVALLAQELLSSRGVPHQEAHRTRCLSDMAAAVCGPYSEYFQQGATGLPQLIEIVEAAARVCADYQYDLLAYPHCGCSVLLEDLQPASFIQLVNSFALAPLPALRSLPIDRRPSSVIVGEVRLREAPSSFVWPPIETVKSAILRALVDAGFDTDYSVVYETGKDPNKLVFSADPKAQPRDVDDHAVAANAASWAIHNALQSMVGGAEVGIPFEVEVYRGSSLDTSPLEVEGDIEITNWSKAPGFRTTLARILEGPAGTAARRVLRHGITGDEVLVSSHREGVLLAYEVPGPHIGFTAYAEAAWGGARAHLEVLDDLRRLVRDVRIMSALAYRAKRALYSYCSHLDHHSLPFMAPTSVQEEWGWEEAQSELMFRMITSYYEVKGGRGENPAKVSAVRPLGEVLERRSRKRRFGEPGPLVDPLPEMDGQPVGEATPIEGGRAEEGMRNEGEGSDGVIEGDQQEAAALDGGGREGEPEEFVGGRDGVVEGGRFEEQVSPVNQEDLPDHEQVAAFGYDIPSTPGDRQPEEEDGHPEEEDGHPEEEDGHPEQGGHPEEEDGHPEQGGHPEEDGHPEEEDGHPEGDGHPEEEDGHPEEEDGHPEEEDGHPEEEDGHREEEDGQPEEEEGIGEYVGNLEQLNTALLGPERSRDLPAREAIASSGEDFDPGQSEEGVPELPSVGVSGDPGQMEEEEGDGVPKDHHEPDLSSPTEDFGPEAAAEDVNPIAPIEDFGPGFAPEEGFREDGNPTGPTEDFGPGFGPGEGVAEDGNPTKDFGPGFGQGEGIVEQPTEVSGTGSDDDFTYHFDEDTMEAASRLAPDPVDSSALRPTTSPPTKPTKGPLEGLSRPPRKSTVEDDYDDTVVEDTARRPSTAKPSHIITTESPQPVKVTTPGRTRATLPPKTVEHLGLPDLNPVTDAEIEHHGAAETAVDPVVGEAEPPEPDFGPGFEGYRGDADAGPSWQDHGEDGVAEDVDERREGLLEPDHGEDGVVEDVDE</sequence>
<feature type="compositionally biased region" description="Basic and acidic residues" evidence="1">
    <location>
        <begin position="547"/>
        <end position="570"/>
    </location>
</feature>
<name>A0A7J6RSR2_PEROL</name>
<feature type="compositionally biased region" description="Basic and acidic residues" evidence="1">
    <location>
        <begin position="970"/>
        <end position="984"/>
    </location>
</feature>
<protein>
    <submittedName>
        <fullName evidence="3">26S proteasome non-ATPase regulatory subunit 8</fullName>
    </submittedName>
</protein>
<dbReference type="AlphaFoldDB" id="A0A7J6RSR2"/>
<feature type="signal peptide" evidence="2">
    <location>
        <begin position="1"/>
        <end position="17"/>
    </location>
</feature>
<evidence type="ECO:0000256" key="1">
    <source>
        <dbReference type="SAM" id="MobiDB-lite"/>
    </source>
</evidence>
<keyword evidence="4" id="KW-1185">Reference proteome</keyword>
<evidence type="ECO:0000313" key="4">
    <source>
        <dbReference type="Proteomes" id="UP000553632"/>
    </source>
</evidence>
<comment type="caution">
    <text evidence="3">The sequence shown here is derived from an EMBL/GenBank/DDBJ whole genome shotgun (WGS) entry which is preliminary data.</text>
</comment>
<feature type="compositionally biased region" description="Acidic residues" evidence="1">
    <location>
        <begin position="586"/>
        <end position="610"/>
    </location>
</feature>
<feature type="chain" id="PRO_5029606257" evidence="2">
    <location>
        <begin position="18"/>
        <end position="992"/>
    </location>
</feature>
<feature type="compositionally biased region" description="Basic and acidic residues" evidence="1">
    <location>
        <begin position="441"/>
        <end position="451"/>
    </location>
</feature>
<organism evidence="3 4">
    <name type="scientific">Perkinsus olseni</name>
    <name type="common">Perkinsus atlanticus</name>
    <dbReference type="NCBI Taxonomy" id="32597"/>
    <lineage>
        <taxon>Eukaryota</taxon>
        <taxon>Sar</taxon>
        <taxon>Alveolata</taxon>
        <taxon>Perkinsozoa</taxon>
        <taxon>Perkinsea</taxon>
        <taxon>Perkinsida</taxon>
        <taxon>Perkinsidae</taxon>
        <taxon>Perkinsus</taxon>
    </lineage>
</organism>
<evidence type="ECO:0000256" key="2">
    <source>
        <dbReference type="SAM" id="SignalP"/>
    </source>
</evidence>
<dbReference type="GO" id="GO:0000502">
    <property type="term" value="C:proteasome complex"/>
    <property type="evidence" value="ECO:0007669"/>
    <property type="project" value="UniProtKB-KW"/>
</dbReference>
<proteinExistence type="predicted"/>
<keyword evidence="2" id="KW-0732">Signal</keyword>
<feature type="region of interest" description="Disordered" evidence="1">
    <location>
        <begin position="409"/>
        <end position="992"/>
    </location>
</feature>
<accession>A0A7J6RSR2</accession>